<dbReference type="OrthoDB" id="5359917at2759"/>
<dbReference type="EMBL" id="KE651166">
    <property type="protein sequence ID" value="EEB05881.1"/>
    <property type="molecule type" value="Genomic_DNA"/>
</dbReference>
<dbReference type="RefSeq" id="XP_002172174.1">
    <property type="nucleotide sequence ID" value="XM_002172138.2"/>
</dbReference>
<sequence length="244" mass="27717">MKRFSRAFSTTDNAPNLKKTTVTRTLSLTDYNKRQGVLPTYAETRSLNCKDTELLLNAIPARGSFPELVNTDCSLKRVTPVMSVRTCFRMGELLKVMCSQRRRNAVPVVVEYFGKIRNVKQKQPIAQFELEDAFRSGKMPTVLARFYVVPNQTNNRQWRPGMLVRVLATLDADSNTERLLKGMHITGSDADEIQETLKMVAYAEEGKDVEHCNDRDKNDDDDDNEGFYTPTTSSTDASEDEEDK</sequence>
<evidence type="ECO:0000313" key="2">
    <source>
        <dbReference type="EMBL" id="EEB05881.1"/>
    </source>
</evidence>
<dbReference type="AlphaFoldDB" id="B6JWY0"/>
<gene>
    <name evidence="3" type="primary">mug37</name>
    <name evidence="2" type="ORF">SJAG_00905</name>
</gene>
<keyword evidence="4" id="KW-1185">Reference proteome</keyword>
<feature type="compositionally biased region" description="Basic and acidic residues" evidence="1">
    <location>
        <begin position="204"/>
        <end position="218"/>
    </location>
</feature>
<accession>B6JWY0</accession>
<name>B6JWY0_SCHJY</name>
<evidence type="ECO:0000256" key="1">
    <source>
        <dbReference type="SAM" id="MobiDB-lite"/>
    </source>
</evidence>
<proteinExistence type="predicted"/>
<dbReference type="Proteomes" id="UP000001744">
    <property type="component" value="Unassembled WGS sequence"/>
</dbReference>
<evidence type="ECO:0000313" key="4">
    <source>
        <dbReference type="Proteomes" id="UP000001744"/>
    </source>
</evidence>
<reference evidence="2 4" key="1">
    <citation type="journal article" date="2011" name="Science">
        <title>Comparative functional genomics of the fission yeasts.</title>
        <authorList>
            <person name="Rhind N."/>
            <person name="Chen Z."/>
            <person name="Yassour M."/>
            <person name="Thompson D.A."/>
            <person name="Haas B.J."/>
            <person name="Habib N."/>
            <person name="Wapinski I."/>
            <person name="Roy S."/>
            <person name="Lin M.F."/>
            <person name="Heiman D.I."/>
            <person name="Young S.K."/>
            <person name="Furuya K."/>
            <person name="Guo Y."/>
            <person name="Pidoux A."/>
            <person name="Chen H.M."/>
            <person name="Robbertse B."/>
            <person name="Goldberg J.M."/>
            <person name="Aoki K."/>
            <person name="Bayne E.H."/>
            <person name="Berlin A.M."/>
            <person name="Desjardins C.A."/>
            <person name="Dobbs E."/>
            <person name="Dukaj L."/>
            <person name="Fan L."/>
            <person name="FitzGerald M.G."/>
            <person name="French C."/>
            <person name="Gujja S."/>
            <person name="Hansen K."/>
            <person name="Keifenheim D."/>
            <person name="Levin J.Z."/>
            <person name="Mosher R.A."/>
            <person name="Mueller C.A."/>
            <person name="Pfiffner J."/>
            <person name="Priest M."/>
            <person name="Russ C."/>
            <person name="Smialowska A."/>
            <person name="Swoboda P."/>
            <person name="Sykes S.M."/>
            <person name="Vaughn M."/>
            <person name="Vengrova S."/>
            <person name="Yoder R."/>
            <person name="Zeng Q."/>
            <person name="Allshire R."/>
            <person name="Baulcombe D."/>
            <person name="Birren B.W."/>
            <person name="Brown W."/>
            <person name="Ekwall K."/>
            <person name="Kellis M."/>
            <person name="Leatherwood J."/>
            <person name="Levin H."/>
            <person name="Margalit H."/>
            <person name="Martienssen R."/>
            <person name="Nieduszynski C.A."/>
            <person name="Spatafora J.W."/>
            <person name="Friedman N."/>
            <person name="Dalgaard J.Z."/>
            <person name="Baumann P."/>
            <person name="Niki H."/>
            <person name="Regev A."/>
            <person name="Nusbaum C."/>
        </authorList>
    </citation>
    <scope>NUCLEOTIDE SEQUENCE [LARGE SCALE GENOMIC DNA]</scope>
    <source>
        <strain evidence="4">yFS275 / FY16936</strain>
    </source>
</reference>
<dbReference type="JaponicusDB" id="SJAG_00905">
    <property type="gene designation" value="mug37"/>
</dbReference>
<feature type="region of interest" description="Disordered" evidence="1">
    <location>
        <begin position="204"/>
        <end position="244"/>
    </location>
</feature>
<organism evidence="2 4">
    <name type="scientific">Schizosaccharomyces japonicus (strain yFS275 / FY16936)</name>
    <name type="common">Fission yeast</name>
    <dbReference type="NCBI Taxonomy" id="402676"/>
    <lineage>
        <taxon>Eukaryota</taxon>
        <taxon>Fungi</taxon>
        <taxon>Dikarya</taxon>
        <taxon>Ascomycota</taxon>
        <taxon>Taphrinomycotina</taxon>
        <taxon>Schizosaccharomycetes</taxon>
        <taxon>Schizosaccharomycetales</taxon>
        <taxon>Schizosaccharomycetaceae</taxon>
        <taxon>Schizosaccharomyces</taxon>
    </lineage>
</organism>
<dbReference type="VEuPathDB" id="FungiDB:SJAG_00905"/>
<protein>
    <submittedName>
        <fullName evidence="2">Uncharacterized protein</fullName>
    </submittedName>
</protein>
<dbReference type="GeneID" id="7051997"/>
<evidence type="ECO:0000313" key="3">
    <source>
        <dbReference type="JaponicusDB" id="SJAG_00905"/>
    </source>
</evidence>
<dbReference type="HOGENOM" id="CLU_1138561_0_0_1"/>